<dbReference type="PANTHER" id="PTHR33116:SF86">
    <property type="entry name" value="REVERSE TRANSCRIPTASE DOMAIN-CONTAINING PROTEIN"/>
    <property type="match status" value="1"/>
</dbReference>
<organism evidence="1 2">
    <name type="scientific">Trifolium subterraneum</name>
    <name type="common">Subterranean clover</name>
    <dbReference type="NCBI Taxonomy" id="3900"/>
    <lineage>
        <taxon>Eukaryota</taxon>
        <taxon>Viridiplantae</taxon>
        <taxon>Streptophyta</taxon>
        <taxon>Embryophyta</taxon>
        <taxon>Tracheophyta</taxon>
        <taxon>Spermatophyta</taxon>
        <taxon>Magnoliopsida</taxon>
        <taxon>eudicotyledons</taxon>
        <taxon>Gunneridae</taxon>
        <taxon>Pentapetalae</taxon>
        <taxon>rosids</taxon>
        <taxon>fabids</taxon>
        <taxon>Fabales</taxon>
        <taxon>Fabaceae</taxon>
        <taxon>Papilionoideae</taxon>
        <taxon>50 kb inversion clade</taxon>
        <taxon>NPAAA clade</taxon>
        <taxon>Hologalegina</taxon>
        <taxon>IRL clade</taxon>
        <taxon>Trifolieae</taxon>
        <taxon>Trifolium</taxon>
    </lineage>
</organism>
<dbReference type="PANTHER" id="PTHR33116">
    <property type="entry name" value="REVERSE TRANSCRIPTASE ZINC-BINDING DOMAIN-CONTAINING PROTEIN-RELATED-RELATED"/>
    <property type="match status" value="1"/>
</dbReference>
<dbReference type="AlphaFoldDB" id="A0A2Z6P9N4"/>
<evidence type="ECO:0008006" key="3">
    <source>
        <dbReference type="Google" id="ProtNLM"/>
    </source>
</evidence>
<keyword evidence="2" id="KW-1185">Reference proteome</keyword>
<evidence type="ECO:0000313" key="2">
    <source>
        <dbReference type="Proteomes" id="UP000242715"/>
    </source>
</evidence>
<evidence type="ECO:0000313" key="1">
    <source>
        <dbReference type="EMBL" id="GAU40809.1"/>
    </source>
</evidence>
<accession>A0A2Z6P9N4</accession>
<gene>
    <name evidence="1" type="ORF">TSUD_397930</name>
</gene>
<proteinExistence type="predicted"/>
<name>A0A2Z6P9N4_TRISU</name>
<reference evidence="2" key="1">
    <citation type="journal article" date="2017" name="Front. Plant Sci.">
        <title>Climate Clever Clovers: New Paradigm to Reduce the Environmental Footprint of Ruminants by Breeding Low Methanogenic Forages Utilizing Haplotype Variation.</title>
        <authorList>
            <person name="Kaur P."/>
            <person name="Appels R."/>
            <person name="Bayer P.E."/>
            <person name="Keeble-Gagnere G."/>
            <person name="Wang J."/>
            <person name="Hirakawa H."/>
            <person name="Shirasawa K."/>
            <person name="Vercoe P."/>
            <person name="Stefanova K."/>
            <person name="Durmic Z."/>
            <person name="Nichols P."/>
            <person name="Revell C."/>
            <person name="Isobe S.N."/>
            <person name="Edwards D."/>
            <person name="Erskine W."/>
        </authorList>
    </citation>
    <scope>NUCLEOTIDE SEQUENCE [LARGE SCALE GENOMIC DNA]</scope>
    <source>
        <strain evidence="2">cv. Daliak</strain>
    </source>
</reference>
<sequence>MTEQIKGKEMELDDILECEEMWWSQRSRALWLEHGDKNTKYLHMKVNIRKTKNTIETIRDSQGQIQHEASKIEQIMVEHFQTLFIKQNTNNTIETVQVIKGRISPDMHKILSEVFTQDEVFQAIMDMKALAAPGPDGLPALFYHNYWDIVGRDITNMVLHVLNDNGDPNHLVPKISHSFPSDFRPISLYMEKAYDRVECDFLEATLYYGIPILITKAQNEHIIHEVKVAPKISHLLFADDGSIFCRASTMEVNAITNIIQTYQEASGQLDFTHANPRPLLKISRNVYFYSSTHARKIHWIKWQKICRQKKNGAMGFRELSAFNEALLAKQGWRILTLPSSLVAQVKELTFRRQMDSAKGELPHLESQTNPH</sequence>
<dbReference type="EMBL" id="DF973826">
    <property type="protein sequence ID" value="GAU40809.1"/>
    <property type="molecule type" value="Genomic_DNA"/>
</dbReference>
<protein>
    <recommendedName>
        <fullName evidence="3">Reverse transcriptase domain-containing protein</fullName>
    </recommendedName>
</protein>
<dbReference type="OrthoDB" id="1938551at2759"/>
<dbReference type="Proteomes" id="UP000242715">
    <property type="component" value="Unassembled WGS sequence"/>
</dbReference>